<sequence>MALRDLFTTAWLVTLLVMASGATGLVQNESLSVPTAHDSSSTFSVMLKLERLEAKIDSLEKRSAIDNDAIQNNMLKKTDLEEILTRIIMLAVTTEEGFSFLKENVENSWQQPQLDTEESAFQNVANKLNYTLSKKVQSALIQFFSPSRDVPQGTLTSLGTGRPTKPALVPWTATFGLGTRTSTESPIQGGMS</sequence>
<feature type="signal peptide" evidence="1">
    <location>
        <begin position="1"/>
        <end position="24"/>
    </location>
</feature>
<keyword evidence="1" id="KW-0732">Signal</keyword>
<dbReference type="AlphaFoldDB" id="A0A3S1BJL8"/>
<dbReference type="Proteomes" id="UP000271974">
    <property type="component" value="Unassembled WGS sequence"/>
</dbReference>
<feature type="chain" id="PRO_5018639348" evidence="1">
    <location>
        <begin position="25"/>
        <end position="192"/>
    </location>
</feature>
<dbReference type="EMBL" id="RQTK01000288">
    <property type="protein sequence ID" value="RUS82399.1"/>
    <property type="molecule type" value="Genomic_DNA"/>
</dbReference>
<comment type="caution">
    <text evidence="2">The sequence shown here is derived from an EMBL/GenBank/DDBJ whole genome shotgun (WGS) entry which is preliminary data.</text>
</comment>
<reference evidence="2 3" key="1">
    <citation type="submission" date="2019-01" db="EMBL/GenBank/DDBJ databases">
        <title>A draft genome assembly of the solar-powered sea slug Elysia chlorotica.</title>
        <authorList>
            <person name="Cai H."/>
            <person name="Li Q."/>
            <person name="Fang X."/>
            <person name="Li J."/>
            <person name="Curtis N.E."/>
            <person name="Altenburger A."/>
            <person name="Shibata T."/>
            <person name="Feng M."/>
            <person name="Maeda T."/>
            <person name="Schwartz J.A."/>
            <person name="Shigenobu S."/>
            <person name="Lundholm N."/>
            <person name="Nishiyama T."/>
            <person name="Yang H."/>
            <person name="Hasebe M."/>
            <person name="Li S."/>
            <person name="Pierce S.K."/>
            <person name="Wang J."/>
        </authorList>
    </citation>
    <scope>NUCLEOTIDE SEQUENCE [LARGE SCALE GENOMIC DNA]</scope>
    <source>
        <strain evidence="2">EC2010</strain>
        <tissue evidence="2">Whole organism of an adult</tissue>
    </source>
</reference>
<name>A0A3S1BJL8_ELYCH</name>
<evidence type="ECO:0000313" key="3">
    <source>
        <dbReference type="Proteomes" id="UP000271974"/>
    </source>
</evidence>
<gene>
    <name evidence="2" type="ORF">EGW08_009851</name>
</gene>
<protein>
    <submittedName>
        <fullName evidence="2">Uncharacterized protein</fullName>
    </submittedName>
</protein>
<organism evidence="2 3">
    <name type="scientific">Elysia chlorotica</name>
    <name type="common">Eastern emerald elysia</name>
    <name type="synonym">Sea slug</name>
    <dbReference type="NCBI Taxonomy" id="188477"/>
    <lineage>
        <taxon>Eukaryota</taxon>
        <taxon>Metazoa</taxon>
        <taxon>Spiralia</taxon>
        <taxon>Lophotrochozoa</taxon>
        <taxon>Mollusca</taxon>
        <taxon>Gastropoda</taxon>
        <taxon>Heterobranchia</taxon>
        <taxon>Euthyneura</taxon>
        <taxon>Panpulmonata</taxon>
        <taxon>Sacoglossa</taxon>
        <taxon>Placobranchoidea</taxon>
        <taxon>Plakobranchidae</taxon>
        <taxon>Elysia</taxon>
    </lineage>
</organism>
<evidence type="ECO:0000313" key="2">
    <source>
        <dbReference type="EMBL" id="RUS82399.1"/>
    </source>
</evidence>
<proteinExistence type="predicted"/>
<evidence type="ECO:0000256" key="1">
    <source>
        <dbReference type="SAM" id="SignalP"/>
    </source>
</evidence>
<keyword evidence="3" id="KW-1185">Reference proteome</keyword>
<accession>A0A3S1BJL8</accession>